<dbReference type="Proteomes" id="UP000823388">
    <property type="component" value="Chromosome 1K"/>
</dbReference>
<reference evidence="1" key="1">
    <citation type="submission" date="2020-05" db="EMBL/GenBank/DDBJ databases">
        <title>WGS assembly of Panicum virgatum.</title>
        <authorList>
            <person name="Lovell J.T."/>
            <person name="Jenkins J."/>
            <person name="Shu S."/>
            <person name="Juenger T.E."/>
            <person name="Schmutz J."/>
        </authorList>
    </citation>
    <scope>NUCLEOTIDE SEQUENCE</scope>
    <source>
        <strain evidence="1">AP13</strain>
    </source>
</reference>
<name>A0A8T0XTX9_PANVG</name>
<evidence type="ECO:0000313" key="2">
    <source>
        <dbReference type="Proteomes" id="UP000823388"/>
    </source>
</evidence>
<keyword evidence="2" id="KW-1185">Reference proteome</keyword>
<evidence type="ECO:0000313" key="1">
    <source>
        <dbReference type="EMBL" id="KAG2660594.1"/>
    </source>
</evidence>
<accession>A0A8T0XTX9</accession>
<protein>
    <submittedName>
        <fullName evidence="1">Uncharacterized protein</fullName>
    </submittedName>
</protein>
<proteinExistence type="predicted"/>
<gene>
    <name evidence="1" type="ORF">PVAP13_1KG453100</name>
</gene>
<organism evidence="1 2">
    <name type="scientific">Panicum virgatum</name>
    <name type="common">Blackwell switchgrass</name>
    <dbReference type="NCBI Taxonomy" id="38727"/>
    <lineage>
        <taxon>Eukaryota</taxon>
        <taxon>Viridiplantae</taxon>
        <taxon>Streptophyta</taxon>
        <taxon>Embryophyta</taxon>
        <taxon>Tracheophyta</taxon>
        <taxon>Spermatophyta</taxon>
        <taxon>Magnoliopsida</taxon>
        <taxon>Liliopsida</taxon>
        <taxon>Poales</taxon>
        <taxon>Poaceae</taxon>
        <taxon>PACMAD clade</taxon>
        <taxon>Panicoideae</taxon>
        <taxon>Panicodae</taxon>
        <taxon>Paniceae</taxon>
        <taxon>Panicinae</taxon>
        <taxon>Panicum</taxon>
        <taxon>Panicum sect. Hiantes</taxon>
    </lineage>
</organism>
<sequence length="62" mass="6731">MPVSVFHPTLIGTGMSSSLILSTRCQALGLMIAQKRLHLHGSPFTAGQNFQVLNFLGLCQNF</sequence>
<comment type="caution">
    <text evidence="1">The sequence shown here is derived from an EMBL/GenBank/DDBJ whole genome shotgun (WGS) entry which is preliminary data.</text>
</comment>
<dbReference type="AlphaFoldDB" id="A0A8T0XTX9"/>
<dbReference type="EMBL" id="CM029037">
    <property type="protein sequence ID" value="KAG2660594.1"/>
    <property type="molecule type" value="Genomic_DNA"/>
</dbReference>